<feature type="domain" description="Nucleoside diphosphate kinase-like" evidence="14">
    <location>
        <begin position="4"/>
        <end position="141"/>
    </location>
</feature>
<dbReference type="CDD" id="cd04413">
    <property type="entry name" value="NDPk_I"/>
    <property type="match status" value="1"/>
</dbReference>
<evidence type="ECO:0000313" key="16">
    <source>
        <dbReference type="Proteomes" id="UP000243197"/>
    </source>
</evidence>
<dbReference type="InterPro" id="IPR036850">
    <property type="entry name" value="NDK-like_dom_sf"/>
</dbReference>
<evidence type="ECO:0000256" key="9">
    <source>
        <dbReference type="ARBA" id="ARBA00022840"/>
    </source>
</evidence>
<dbReference type="GO" id="GO:0005524">
    <property type="term" value="F:ATP binding"/>
    <property type="evidence" value="ECO:0007669"/>
    <property type="project" value="UniProtKB-KW"/>
</dbReference>
<feature type="binding site" evidence="12">
    <location>
        <position position="88"/>
    </location>
    <ligand>
        <name>ATP</name>
        <dbReference type="ChEBI" id="CHEBI:30616"/>
    </ligand>
</feature>
<dbReference type="EC" id="2.7.4.6" evidence="3"/>
<organism evidence="15 16">
    <name type="scientific">Ichthyobacterium seriolicida</name>
    <dbReference type="NCBI Taxonomy" id="242600"/>
    <lineage>
        <taxon>Bacteria</taxon>
        <taxon>Pseudomonadati</taxon>
        <taxon>Bacteroidota</taxon>
        <taxon>Flavobacteriia</taxon>
        <taxon>Flavobacteriales</taxon>
        <taxon>Ichthyobacteriaceae</taxon>
        <taxon>Ichthyobacterium</taxon>
    </lineage>
</organism>
<sequence length="142" mass="15966">MNRGNTTLTMIKPDAVEAKKAGIILDKIIEAGFDIVALKMKRFTKSEAELFYQEHSERPFFPELVDFMISGPILAGVLKKENAVEEFRSFIGDTNPENAREGSIRKLYGKSISFNAIHGSDSDQSAKREIDLHFSDDEILNI</sequence>
<dbReference type="PRINTS" id="PR01243">
    <property type="entry name" value="NUCDPKINASE"/>
</dbReference>
<comment type="cofactor">
    <cofactor evidence="1">
        <name>Mg(2+)</name>
        <dbReference type="ChEBI" id="CHEBI:18420"/>
    </cofactor>
</comment>
<evidence type="ECO:0000256" key="7">
    <source>
        <dbReference type="ARBA" id="ARBA00022741"/>
    </source>
</evidence>
<dbReference type="AlphaFoldDB" id="A0A1J1E5C1"/>
<dbReference type="KEGG" id="ise:JBKA6_0489"/>
<dbReference type="InterPro" id="IPR034907">
    <property type="entry name" value="NDK-like_dom"/>
</dbReference>
<gene>
    <name evidence="15" type="ORF">JBKA6_0489</name>
</gene>
<dbReference type="NCBIfam" id="NF001908">
    <property type="entry name" value="PRK00668.1"/>
    <property type="match status" value="1"/>
</dbReference>
<feature type="binding site" evidence="12">
    <location>
        <position position="105"/>
    </location>
    <ligand>
        <name>ATP</name>
        <dbReference type="ChEBI" id="CHEBI:30616"/>
    </ligand>
</feature>
<evidence type="ECO:0000256" key="11">
    <source>
        <dbReference type="ARBA" id="ARBA00023080"/>
    </source>
</evidence>
<reference evidence="15 16" key="1">
    <citation type="submission" date="2014-03" db="EMBL/GenBank/DDBJ databases">
        <title>complete genome sequence of Flavobacteriaceae bacterium JBKA-6.</title>
        <authorList>
            <person name="Takano T."/>
            <person name="Nakamura Y."/>
            <person name="Takuma S."/>
            <person name="Yasuike M."/>
            <person name="Matsuyama T."/>
            <person name="Sakai T."/>
            <person name="Fujiwara A."/>
            <person name="Kimoto K."/>
            <person name="Fukuda Y."/>
            <person name="Kondo H."/>
            <person name="Hirono I."/>
            <person name="Nakayasu C."/>
        </authorList>
    </citation>
    <scope>NUCLEOTIDE SEQUENCE [LARGE SCALE GENOMIC DNA]</scope>
    <source>
        <strain evidence="15 16">JBKA-6</strain>
    </source>
</reference>
<comment type="similarity">
    <text evidence="2 12 13">Belongs to the NDK family.</text>
</comment>
<feature type="binding site" evidence="12">
    <location>
        <position position="94"/>
    </location>
    <ligand>
        <name>ATP</name>
        <dbReference type="ChEBI" id="CHEBI:30616"/>
    </ligand>
</feature>
<evidence type="ECO:0000256" key="10">
    <source>
        <dbReference type="ARBA" id="ARBA00022842"/>
    </source>
</evidence>
<dbReference type="Proteomes" id="UP000243197">
    <property type="component" value="Chromosome"/>
</dbReference>
<dbReference type="RefSeq" id="WP_096685544.1">
    <property type="nucleotide sequence ID" value="NZ_AP014564.1"/>
</dbReference>
<dbReference type="GO" id="GO:0046872">
    <property type="term" value="F:metal ion binding"/>
    <property type="evidence" value="ECO:0007669"/>
    <property type="project" value="UniProtKB-KW"/>
</dbReference>
<feature type="active site" description="Pros-phosphohistidine intermediate" evidence="12">
    <location>
        <position position="118"/>
    </location>
</feature>
<dbReference type="GO" id="GO:0006241">
    <property type="term" value="P:CTP biosynthetic process"/>
    <property type="evidence" value="ECO:0007669"/>
    <property type="project" value="InterPro"/>
</dbReference>
<evidence type="ECO:0000256" key="5">
    <source>
        <dbReference type="ARBA" id="ARBA00022679"/>
    </source>
</evidence>
<dbReference type="GO" id="GO:0004550">
    <property type="term" value="F:nucleoside diphosphate kinase activity"/>
    <property type="evidence" value="ECO:0007669"/>
    <property type="project" value="UniProtKB-EC"/>
</dbReference>
<evidence type="ECO:0000256" key="2">
    <source>
        <dbReference type="ARBA" id="ARBA00008142"/>
    </source>
</evidence>
<feature type="binding site" evidence="12">
    <location>
        <position position="60"/>
    </location>
    <ligand>
        <name>ATP</name>
        <dbReference type="ChEBI" id="CHEBI:30616"/>
    </ligand>
</feature>
<evidence type="ECO:0000256" key="4">
    <source>
        <dbReference type="ARBA" id="ARBA00022553"/>
    </source>
</evidence>
<evidence type="ECO:0000256" key="1">
    <source>
        <dbReference type="ARBA" id="ARBA00001946"/>
    </source>
</evidence>
<keyword evidence="5" id="KW-0808">Transferase</keyword>
<keyword evidence="9" id="KW-0067">ATP-binding</keyword>
<evidence type="ECO:0000256" key="13">
    <source>
        <dbReference type="RuleBase" id="RU004011"/>
    </source>
</evidence>
<evidence type="ECO:0000256" key="3">
    <source>
        <dbReference type="ARBA" id="ARBA00012966"/>
    </source>
</evidence>
<dbReference type="EMBL" id="AP014564">
    <property type="protein sequence ID" value="BAV94502.1"/>
    <property type="molecule type" value="Genomic_DNA"/>
</dbReference>
<dbReference type="PANTHER" id="PTHR46161:SF3">
    <property type="entry name" value="NUCLEOSIDE DIPHOSPHATE KINASE DDB_G0292928-RELATED"/>
    <property type="match status" value="1"/>
</dbReference>
<dbReference type="GO" id="GO:0006183">
    <property type="term" value="P:GTP biosynthetic process"/>
    <property type="evidence" value="ECO:0007669"/>
    <property type="project" value="InterPro"/>
</dbReference>
<protein>
    <recommendedName>
        <fullName evidence="3">nucleoside-diphosphate kinase</fullName>
        <ecNumber evidence="3">2.7.4.6</ecNumber>
    </recommendedName>
</protein>
<keyword evidence="6" id="KW-0479">Metal-binding</keyword>
<dbReference type="FunFam" id="3.30.70.141:FF:000017">
    <property type="entry name" value="Nucleoside diphosphate kinase"/>
    <property type="match status" value="1"/>
</dbReference>
<keyword evidence="8 15" id="KW-0418">Kinase</keyword>
<keyword evidence="16" id="KW-1185">Reference proteome</keyword>
<keyword evidence="7" id="KW-0547">Nucleotide-binding</keyword>
<name>A0A1J1E5C1_9FLAO</name>
<dbReference type="InterPro" id="IPR001564">
    <property type="entry name" value="Nucleoside_diP_kinase"/>
</dbReference>
<evidence type="ECO:0000313" key="15">
    <source>
        <dbReference type="EMBL" id="BAV94502.1"/>
    </source>
</evidence>
<dbReference type="Gene3D" id="3.30.70.141">
    <property type="entry name" value="Nucleoside diphosphate kinase-like domain"/>
    <property type="match status" value="1"/>
</dbReference>
<keyword evidence="10" id="KW-0460">Magnesium</keyword>
<keyword evidence="4" id="KW-0597">Phosphoprotein</keyword>
<proteinExistence type="inferred from homology"/>
<evidence type="ECO:0000256" key="8">
    <source>
        <dbReference type="ARBA" id="ARBA00022777"/>
    </source>
</evidence>
<dbReference type="GO" id="GO:0006228">
    <property type="term" value="P:UTP biosynthetic process"/>
    <property type="evidence" value="ECO:0007669"/>
    <property type="project" value="InterPro"/>
</dbReference>
<accession>A0A1J1E5C1</accession>
<dbReference type="OrthoDB" id="9801161at2"/>
<evidence type="ECO:0000259" key="14">
    <source>
        <dbReference type="SMART" id="SM00562"/>
    </source>
</evidence>
<dbReference type="PANTHER" id="PTHR46161">
    <property type="entry name" value="NUCLEOSIDE DIPHOSPHATE KINASE"/>
    <property type="match status" value="1"/>
</dbReference>
<feature type="binding site" evidence="12">
    <location>
        <position position="115"/>
    </location>
    <ligand>
        <name>ATP</name>
        <dbReference type="ChEBI" id="CHEBI:30616"/>
    </ligand>
</feature>
<evidence type="ECO:0000256" key="6">
    <source>
        <dbReference type="ARBA" id="ARBA00022723"/>
    </source>
</evidence>
<evidence type="ECO:0000256" key="12">
    <source>
        <dbReference type="PROSITE-ProRule" id="PRU00706"/>
    </source>
</evidence>
<dbReference type="Pfam" id="PF00334">
    <property type="entry name" value="NDK"/>
    <property type="match status" value="1"/>
</dbReference>
<feature type="binding site" evidence="12">
    <location>
        <position position="12"/>
    </location>
    <ligand>
        <name>ATP</name>
        <dbReference type="ChEBI" id="CHEBI:30616"/>
    </ligand>
</feature>
<keyword evidence="11" id="KW-0546">Nucleotide metabolism</keyword>
<dbReference type="SMART" id="SM00562">
    <property type="entry name" value="NDK"/>
    <property type="match status" value="1"/>
</dbReference>
<dbReference type="SUPFAM" id="SSF54919">
    <property type="entry name" value="Nucleoside diphosphate kinase, NDK"/>
    <property type="match status" value="1"/>
</dbReference>
<dbReference type="PROSITE" id="PS51374">
    <property type="entry name" value="NDPK_LIKE"/>
    <property type="match status" value="1"/>
</dbReference>